<dbReference type="AlphaFoldDB" id="A0A8T2NQ47"/>
<evidence type="ECO:0000256" key="1">
    <source>
        <dbReference type="SAM" id="MobiDB-lite"/>
    </source>
</evidence>
<feature type="compositionally biased region" description="Pro residues" evidence="1">
    <location>
        <begin position="73"/>
        <end position="83"/>
    </location>
</feature>
<keyword evidence="3" id="KW-1185">Reference proteome</keyword>
<comment type="caution">
    <text evidence="2">The sequence shown here is derived from an EMBL/GenBank/DDBJ whole genome shotgun (WGS) entry which is preliminary data.</text>
</comment>
<sequence length="106" mass="11696">MDAYRIFFMPERHPPRGKSGALGGMLWNSEPELGAGEWLSARRLGRYLEGDPKRKAAPTFCSDSALSISVHAPPVPSPNPNRPSCPEEGRQKASAHQGTWEQRAQK</sequence>
<evidence type="ECO:0000313" key="3">
    <source>
        <dbReference type="Proteomes" id="UP000824540"/>
    </source>
</evidence>
<accession>A0A8T2NQ47</accession>
<name>A0A8T2NQ47_9TELE</name>
<proteinExistence type="predicted"/>
<protein>
    <submittedName>
        <fullName evidence="2">Uncharacterized protein</fullName>
    </submittedName>
</protein>
<organism evidence="2 3">
    <name type="scientific">Albula glossodonta</name>
    <name type="common">roundjaw bonefish</name>
    <dbReference type="NCBI Taxonomy" id="121402"/>
    <lineage>
        <taxon>Eukaryota</taxon>
        <taxon>Metazoa</taxon>
        <taxon>Chordata</taxon>
        <taxon>Craniata</taxon>
        <taxon>Vertebrata</taxon>
        <taxon>Euteleostomi</taxon>
        <taxon>Actinopterygii</taxon>
        <taxon>Neopterygii</taxon>
        <taxon>Teleostei</taxon>
        <taxon>Albuliformes</taxon>
        <taxon>Albulidae</taxon>
        <taxon>Albula</taxon>
    </lineage>
</organism>
<feature type="region of interest" description="Disordered" evidence="1">
    <location>
        <begin position="70"/>
        <end position="106"/>
    </location>
</feature>
<dbReference type="Proteomes" id="UP000824540">
    <property type="component" value="Unassembled WGS sequence"/>
</dbReference>
<evidence type="ECO:0000313" key="2">
    <source>
        <dbReference type="EMBL" id="KAG9343003.1"/>
    </source>
</evidence>
<reference evidence="2" key="1">
    <citation type="thesis" date="2021" institute="BYU ScholarsArchive" country="Provo, UT, USA">
        <title>Applications of and Algorithms for Genome Assembly and Genomic Analyses with an Emphasis on Marine Teleosts.</title>
        <authorList>
            <person name="Pickett B.D."/>
        </authorList>
    </citation>
    <scope>NUCLEOTIDE SEQUENCE</scope>
    <source>
        <strain evidence="2">HI-2016</strain>
    </source>
</reference>
<feature type="compositionally biased region" description="Polar residues" evidence="1">
    <location>
        <begin position="94"/>
        <end position="106"/>
    </location>
</feature>
<gene>
    <name evidence="2" type="ORF">JZ751_015220</name>
</gene>
<dbReference type="EMBL" id="JAFBMS010000025">
    <property type="protein sequence ID" value="KAG9343003.1"/>
    <property type="molecule type" value="Genomic_DNA"/>
</dbReference>